<feature type="compositionally biased region" description="Acidic residues" evidence="9">
    <location>
        <begin position="239"/>
        <end position="254"/>
    </location>
</feature>
<protein>
    <submittedName>
        <fullName evidence="11">Homeobox protein Nkx-2.2-like 4</fullName>
    </submittedName>
</protein>
<evidence type="ECO:0000256" key="7">
    <source>
        <dbReference type="PROSITE-ProRule" id="PRU00108"/>
    </source>
</evidence>
<feature type="region of interest" description="Disordered" evidence="9">
    <location>
        <begin position="1"/>
        <end position="25"/>
    </location>
</feature>
<evidence type="ECO:0000256" key="9">
    <source>
        <dbReference type="SAM" id="MobiDB-lite"/>
    </source>
</evidence>
<comment type="similarity">
    <text evidence="2">Belongs to the NK-2 homeobox family.</text>
</comment>
<keyword evidence="3" id="KW-0217">Developmental protein</keyword>
<feature type="DNA-binding region" description="Homeobox" evidence="7">
    <location>
        <begin position="260"/>
        <end position="319"/>
    </location>
</feature>
<dbReference type="PANTHER" id="PTHR24340">
    <property type="entry name" value="HOMEOBOX PROTEIN NKX"/>
    <property type="match status" value="1"/>
</dbReference>
<dbReference type="SMART" id="SM00389">
    <property type="entry name" value="HOX"/>
    <property type="match status" value="1"/>
</dbReference>
<dbReference type="PANTHER" id="PTHR24340:SF82">
    <property type="entry name" value="HOMEOBOX PROTEIN VND"/>
    <property type="match status" value="1"/>
</dbReference>
<feature type="compositionally biased region" description="Polar residues" evidence="9">
    <location>
        <begin position="425"/>
        <end position="435"/>
    </location>
</feature>
<evidence type="ECO:0000313" key="12">
    <source>
        <dbReference type="Proteomes" id="UP000747542"/>
    </source>
</evidence>
<dbReference type="GO" id="GO:0030154">
    <property type="term" value="P:cell differentiation"/>
    <property type="evidence" value="ECO:0007669"/>
    <property type="project" value="TreeGrafter"/>
</dbReference>
<organism evidence="11 12">
    <name type="scientific">Homarus americanus</name>
    <name type="common">American lobster</name>
    <dbReference type="NCBI Taxonomy" id="6706"/>
    <lineage>
        <taxon>Eukaryota</taxon>
        <taxon>Metazoa</taxon>
        <taxon>Ecdysozoa</taxon>
        <taxon>Arthropoda</taxon>
        <taxon>Crustacea</taxon>
        <taxon>Multicrustacea</taxon>
        <taxon>Malacostraca</taxon>
        <taxon>Eumalacostraca</taxon>
        <taxon>Eucarida</taxon>
        <taxon>Decapoda</taxon>
        <taxon>Pleocyemata</taxon>
        <taxon>Astacidea</taxon>
        <taxon>Nephropoidea</taxon>
        <taxon>Nephropidae</taxon>
        <taxon>Homarus</taxon>
    </lineage>
</organism>
<keyword evidence="4 7" id="KW-0238">DNA-binding</keyword>
<feature type="domain" description="Homeobox" evidence="10">
    <location>
        <begin position="258"/>
        <end position="318"/>
    </location>
</feature>
<evidence type="ECO:0000256" key="2">
    <source>
        <dbReference type="ARBA" id="ARBA00005661"/>
    </source>
</evidence>
<feature type="region of interest" description="Disordered" evidence="9">
    <location>
        <begin position="315"/>
        <end position="335"/>
    </location>
</feature>
<evidence type="ECO:0000256" key="1">
    <source>
        <dbReference type="ARBA" id="ARBA00004123"/>
    </source>
</evidence>
<dbReference type="CDD" id="cd00086">
    <property type="entry name" value="homeodomain"/>
    <property type="match status" value="1"/>
</dbReference>
<accession>A0A8J5JI40</accession>
<evidence type="ECO:0000256" key="8">
    <source>
        <dbReference type="RuleBase" id="RU000682"/>
    </source>
</evidence>
<comment type="caution">
    <text evidence="11">The sequence shown here is derived from an EMBL/GenBank/DDBJ whole genome shotgun (WGS) entry which is preliminary data.</text>
</comment>
<dbReference type="PROSITE" id="PS00027">
    <property type="entry name" value="HOMEOBOX_1"/>
    <property type="match status" value="1"/>
</dbReference>
<dbReference type="InterPro" id="IPR001356">
    <property type="entry name" value="HD"/>
</dbReference>
<evidence type="ECO:0000256" key="6">
    <source>
        <dbReference type="ARBA" id="ARBA00023242"/>
    </source>
</evidence>
<dbReference type="Proteomes" id="UP000747542">
    <property type="component" value="Unassembled WGS sequence"/>
</dbReference>
<dbReference type="AlphaFoldDB" id="A0A8J5JI40"/>
<dbReference type="InterPro" id="IPR017970">
    <property type="entry name" value="Homeobox_CS"/>
</dbReference>
<feature type="compositionally biased region" description="Polar residues" evidence="9">
    <location>
        <begin position="447"/>
        <end position="470"/>
    </location>
</feature>
<feature type="compositionally biased region" description="Polar residues" evidence="9">
    <location>
        <begin position="127"/>
        <end position="146"/>
    </location>
</feature>
<feature type="compositionally biased region" description="Basic residues" evidence="9">
    <location>
        <begin position="192"/>
        <end position="210"/>
    </location>
</feature>
<dbReference type="GO" id="GO:0000981">
    <property type="term" value="F:DNA-binding transcription factor activity, RNA polymerase II-specific"/>
    <property type="evidence" value="ECO:0007669"/>
    <property type="project" value="InterPro"/>
</dbReference>
<feature type="compositionally biased region" description="Polar residues" evidence="9">
    <location>
        <begin position="168"/>
        <end position="177"/>
    </location>
</feature>
<dbReference type="FunFam" id="1.10.10.60:FF:000101">
    <property type="entry name" value="NK2 homeobox 8"/>
    <property type="match status" value="1"/>
</dbReference>
<dbReference type="EMBL" id="JAHLQT010046608">
    <property type="protein sequence ID" value="KAG7153549.1"/>
    <property type="molecule type" value="Genomic_DNA"/>
</dbReference>
<evidence type="ECO:0000256" key="3">
    <source>
        <dbReference type="ARBA" id="ARBA00022473"/>
    </source>
</evidence>
<evidence type="ECO:0000259" key="10">
    <source>
        <dbReference type="PROSITE" id="PS50071"/>
    </source>
</evidence>
<dbReference type="OrthoDB" id="6159439at2759"/>
<sequence length="470" mass="51561">MYFPTDARYSGDASTTYTDDPSDTWPHHHPLDDYRFPGERARLSLRDGLSNLSVFPDTPHDYGNEGRYPSSLWHTTTQESPAAFSVGGGVNVGGGGGFSTGVCSPHQDTSTPSGPLTPLHPSRSSDHPTTPATTPYHNNPQQQQGQVPLLAHSPASVGEPRGLLGAGTDNTSTTTQPLVVDSVGHHMSPSPQHHHHHHHQHHQHQHHQQHHQQQPPAVLETVEEPVSQPDSTQPRLDESTDEEERGGGGEEEGGETGGKKRKRRILFTKAQTYELERRFRQQRYLSAPEREHLASLINLTPTQVKIWFQNHRYKTKKQRTDRGGGMDMTTPLTSPRRVPVPVLVRDGKPVPSAHHHAHQFNTPPTPYTPPFLDVGGYYQQATAHMRGLTTSSTPIIPTHSYAGSVGSMMSPSAYTSSGFQSTQFNTHPLTPSATPATLHYAAPTPMGETSDSNLTPTQYTATGFPYQAQT</sequence>
<comment type="subcellular location">
    <subcellularLocation>
        <location evidence="1 7 8">Nucleus</location>
    </subcellularLocation>
</comment>
<reference evidence="11" key="1">
    <citation type="journal article" date="2021" name="Sci. Adv.">
        <title>The American lobster genome reveals insights on longevity, neural, and immune adaptations.</title>
        <authorList>
            <person name="Polinski J.M."/>
            <person name="Zimin A.V."/>
            <person name="Clark K.F."/>
            <person name="Kohn A.B."/>
            <person name="Sadowski N."/>
            <person name="Timp W."/>
            <person name="Ptitsyn A."/>
            <person name="Khanna P."/>
            <person name="Romanova D.Y."/>
            <person name="Williams P."/>
            <person name="Greenwood S.J."/>
            <person name="Moroz L.L."/>
            <person name="Walt D.R."/>
            <person name="Bodnar A.G."/>
        </authorList>
    </citation>
    <scope>NUCLEOTIDE SEQUENCE</scope>
    <source>
        <strain evidence="11">GMGI-L3</strain>
    </source>
</reference>
<keyword evidence="6 7" id="KW-0539">Nucleus</keyword>
<proteinExistence type="inferred from homology"/>
<dbReference type="PROSITE" id="PS50071">
    <property type="entry name" value="HOMEOBOX_2"/>
    <property type="match status" value="1"/>
</dbReference>
<dbReference type="GO" id="GO:0000978">
    <property type="term" value="F:RNA polymerase II cis-regulatory region sequence-specific DNA binding"/>
    <property type="evidence" value="ECO:0007669"/>
    <property type="project" value="TreeGrafter"/>
</dbReference>
<evidence type="ECO:0000256" key="4">
    <source>
        <dbReference type="ARBA" id="ARBA00023125"/>
    </source>
</evidence>
<evidence type="ECO:0000256" key="5">
    <source>
        <dbReference type="ARBA" id="ARBA00023155"/>
    </source>
</evidence>
<feature type="region of interest" description="Disordered" evidence="9">
    <location>
        <begin position="425"/>
        <end position="470"/>
    </location>
</feature>
<name>A0A8J5JI40_HOMAM</name>
<keyword evidence="5 7" id="KW-0371">Homeobox</keyword>
<evidence type="ECO:0000313" key="11">
    <source>
        <dbReference type="EMBL" id="KAG7153549.1"/>
    </source>
</evidence>
<feature type="region of interest" description="Disordered" evidence="9">
    <location>
        <begin position="97"/>
        <end position="265"/>
    </location>
</feature>
<dbReference type="Pfam" id="PF00046">
    <property type="entry name" value="Homeodomain"/>
    <property type="match status" value="1"/>
</dbReference>
<dbReference type="InterPro" id="IPR050394">
    <property type="entry name" value="Homeobox_NK-like"/>
</dbReference>
<keyword evidence="12" id="KW-1185">Reference proteome</keyword>
<gene>
    <name evidence="11" type="primary">Nkx2-2-L4</name>
    <name evidence="11" type="ORF">Hamer_G025233</name>
</gene>
<dbReference type="GO" id="GO:0005634">
    <property type="term" value="C:nucleus"/>
    <property type="evidence" value="ECO:0007669"/>
    <property type="project" value="UniProtKB-SubCell"/>
</dbReference>